<keyword evidence="8" id="KW-0456">Lyase</keyword>
<comment type="pathway">
    <text evidence="11">Phospholipid metabolism; phosphatidylethanolamine biosynthesis.</text>
</comment>
<dbReference type="EMBL" id="JAOPGA020000623">
    <property type="protein sequence ID" value="KAL0480042.1"/>
    <property type="molecule type" value="Genomic_DNA"/>
</dbReference>
<keyword evidence="13" id="KW-0812">Transmembrane</keyword>
<dbReference type="Proteomes" id="UP001431209">
    <property type="component" value="Unassembled WGS sequence"/>
</dbReference>
<name>A0AAW2YSC5_9EUKA</name>
<dbReference type="AlphaFoldDB" id="A0AAW2YSC5"/>
<accession>A0AAW2YSC5</accession>
<dbReference type="Pfam" id="PF02666">
    <property type="entry name" value="PS_Dcarbxylase"/>
    <property type="match status" value="1"/>
</dbReference>
<dbReference type="InterPro" id="IPR033177">
    <property type="entry name" value="PSD-B"/>
</dbReference>
<feature type="transmembrane region" description="Helical" evidence="13">
    <location>
        <begin position="104"/>
        <end position="123"/>
    </location>
</feature>
<evidence type="ECO:0000256" key="4">
    <source>
        <dbReference type="ARBA" id="ARBA00022516"/>
    </source>
</evidence>
<reference evidence="14 16" key="1">
    <citation type="submission" date="2024-03" db="EMBL/GenBank/DDBJ databases">
        <title>The Acrasis kona genome and developmental transcriptomes reveal deep origins of eukaryotic multicellular pathways.</title>
        <authorList>
            <person name="Sheikh S."/>
            <person name="Fu C.-J."/>
            <person name="Brown M.W."/>
            <person name="Baldauf S.L."/>
        </authorList>
    </citation>
    <scope>NUCLEOTIDE SEQUENCE [LARGE SCALE GENOMIC DNA]</scope>
    <source>
        <strain evidence="14 16">ATCC MYA-3509</strain>
    </source>
</reference>
<evidence type="ECO:0000256" key="5">
    <source>
        <dbReference type="ARBA" id="ARBA00022793"/>
    </source>
</evidence>
<evidence type="ECO:0000256" key="11">
    <source>
        <dbReference type="ARBA" id="ARBA00024326"/>
    </source>
</evidence>
<feature type="region of interest" description="Disordered" evidence="12">
    <location>
        <begin position="65"/>
        <end position="94"/>
    </location>
</feature>
<keyword evidence="5" id="KW-0210">Decarboxylase</keyword>
<keyword evidence="13" id="KW-1133">Transmembrane helix</keyword>
<dbReference type="GO" id="GO:0005739">
    <property type="term" value="C:mitochondrion"/>
    <property type="evidence" value="ECO:0007669"/>
    <property type="project" value="TreeGrafter"/>
</dbReference>
<sequence length="475" mass="54250">MNRLLRPVVCYRPPTFYRSTPPCFRYSVIGKPNTSPLQHSASSTTTHIDATQSIEHMSPSIAQTNDQNIDQTKPSTENVETKNTEPPVIEEEPKKKKKKSSWKYRFAVLGALLANAYFALAILSHKVLQSEGNEFVLAENKLALLQKLPLNGLSRFWGWFYGIEIPKFSRALVYNIYAYYFNVNLDEVELPLNEYPSLQRFFTRHLKSGIRPTSEDDLVSPVDGEVVAFGRVNAENNYMIEQVKGLTYPVEQLLDMVGEDELNQIKNKNLYYCVFYLAPGDYHRYHSPTDFVVEKRKHIPGYLFPVMPVWAKIVRGLFALNERVVLDGKWKHGAFHYVIVGATNVGSITVNFDNSLKTNMKKPKVDKKKDKEKSAEQKKQDEEQNTEAVQSEIKGPETQEVVKVISEDGKVEEARLLVNVRRYQEGGLEVDKAQEIGHFEMGSTIILVFEHDDPNFNLKLNKGQNVKLGQSLLKE</sequence>
<evidence type="ECO:0000256" key="2">
    <source>
        <dbReference type="ARBA" id="ARBA00005189"/>
    </source>
</evidence>
<evidence type="ECO:0000256" key="7">
    <source>
        <dbReference type="ARBA" id="ARBA00023209"/>
    </source>
</evidence>
<evidence type="ECO:0000256" key="13">
    <source>
        <dbReference type="SAM" id="Phobius"/>
    </source>
</evidence>
<keyword evidence="16" id="KW-1185">Reference proteome</keyword>
<evidence type="ECO:0000256" key="8">
    <source>
        <dbReference type="ARBA" id="ARBA00023239"/>
    </source>
</evidence>
<organism evidence="14 16">
    <name type="scientific">Acrasis kona</name>
    <dbReference type="NCBI Taxonomy" id="1008807"/>
    <lineage>
        <taxon>Eukaryota</taxon>
        <taxon>Discoba</taxon>
        <taxon>Heterolobosea</taxon>
        <taxon>Tetramitia</taxon>
        <taxon>Eutetramitia</taxon>
        <taxon>Acrasidae</taxon>
        <taxon>Acrasis</taxon>
    </lineage>
</organism>
<comment type="caution">
    <text evidence="14">The sequence shown here is derived from an EMBL/GenBank/DDBJ whole genome shotgun (WGS) entry which is preliminary data.</text>
</comment>
<feature type="region of interest" description="Disordered" evidence="12">
    <location>
        <begin position="361"/>
        <end position="393"/>
    </location>
</feature>
<evidence type="ECO:0000256" key="10">
    <source>
        <dbReference type="ARBA" id="ARBA00023317"/>
    </source>
</evidence>
<keyword evidence="13" id="KW-0472">Membrane</keyword>
<evidence type="ECO:0000313" key="16">
    <source>
        <dbReference type="Proteomes" id="UP001431209"/>
    </source>
</evidence>
<feature type="compositionally biased region" description="Polar residues" evidence="12">
    <location>
        <begin position="65"/>
        <end position="78"/>
    </location>
</feature>
<keyword evidence="4" id="KW-0444">Lipid biosynthesis</keyword>
<evidence type="ECO:0000256" key="1">
    <source>
        <dbReference type="ARBA" id="ARBA00001928"/>
    </source>
</evidence>
<keyword evidence="9" id="KW-1208">Phospholipid metabolism</keyword>
<dbReference type="NCBIfam" id="TIGR00163">
    <property type="entry name" value="PS_decarb"/>
    <property type="match status" value="1"/>
</dbReference>
<keyword evidence="7" id="KW-0594">Phospholipid biosynthesis</keyword>
<evidence type="ECO:0000256" key="3">
    <source>
        <dbReference type="ARBA" id="ARBA00012243"/>
    </source>
</evidence>
<keyword evidence="6" id="KW-0443">Lipid metabolism</keyword>
<dbReference type="EMBL" id="JAOPGA020001836">
    <property type="protein sequence ID" value="KAL0491642.1"/>
    <property type="molecule type" value="Genomic_DNA"/>
</dbReference>
<dbReference type="EC" id="4.1.1.65" evidence="3"/>
<evidence type="ECO:0000256" key="9">
    <source>
        <dbReference type="ARBA" id="ARBA00023264"/>
    </source>
</evidence>
<gene>
    <name evidence="15" type="ORF">AKO1_000598</name>
    <name evidence="14" type="ORF">AKO1_010946</name>
</gene>
<keyword evidence="10" id="KW-0670">Pyruvate</keyword>
<dbReference type="GO" id="GO:0006646">
    <property type="term" value="P:phosphatidylethanolamine biosynthetic process"/>
    <property type="evidence" value="ECO:0007669"/>
    <property type="project" value="TreeGrafter"/>
</dbReference>
<comment type="pathway">
    <text evidence="2">Lipid metabolism.</text>
</comment>
<comment type="cofactor">
    <cofactor evidence="1">
        <name>pyruvate</name>
        <dbReference type="ChEBI" id="CHEBI:15361"/>
    </cofactor>
</comment>
<protein>
    <recommendedName>
        <fullName evidence="3">phosphatidylserine decarboxylase</fullName>
        <ecNumber evidence="3">4.1.1.65</ecNumber>
    </recommendedName>
</protein>
<evidence type="ECO:0000256" key="12">
    <source>
        <dbReference type="SAM" id="MobiDB-lite"/>
    </source>
</evidence>
<evidence type="ECO:0000313" key="15">
    <source>
        <dbReference type="EMBL" id="KAL0491642.1"/>
    </source>
</evidence>
<dbReference type="PANTHER" id="PTHR10067">
    <property type="entry name" value="PHOSPHATIDYLSERINE DECARBOXYLASE"/>
    <property type="match status" value="1"/>
</dbReference>
<proteinExistence type="predicted"/>
<dbReference type="GO" id="GO:0004609">
    <property type="term" value="F:phosphatidylserine decarboxylase activity"/>
    <property type="evidence" value="ECO:0007669"/>
    <property type="project" value="UniProtKB-EC"/>
</dbReference>
<feature type="compositionally biased region" description="Basic and acidic residues" evidence="12">
    <location>
        <begin position="367"/>
        <end position="382"/>
    </location>
</feature>
<dbReference type="PANTHER" id="PTHR10067:SF6">
    <property type="entry name" value="PHOSPHATIDYLSERINE DECARBOXYLASE PROENZYME, MITOCHONDRIAL"/>
    <property type="match status" value="1"/>
</dbReference>
<evidence type="ECO:0000313" key="14">
    <source>
        <dbReference type="EMBL" id="KAL0480042.1"/>
    </source>
</evidence>
<evidence type="ECO:0000256" key="6">
    <source>
        <dbReference type="ARBA" id="ARBA00023098"/>
    </source>
</evidence>
<dbReference type="InterPro" id="IPR003817">
    <property type="entry name" value="PS_Dcarbxylase"/>
</dbReference>